<dbReference type="RefSeq" id="WP_050881286.1">
    <property type="nucleotide sequence ID" value="NZ_CBCSFI010000013.1"/>
</dbReference>
<organism evidence="2 4">
    <name type="scientific">Flavobacterium branchiophilum</name>
    <dbReference type="NCBI Taxonomy" id="55197"/>
    <lineage>
        <taxon>Bacteria</taxon>
        <taxon>Pseudomonadati</taxon>
        <taxon>Bacteroidota</taxon>
        <taxon>Flavobacteriia</taxon>
        <taxon>Flavobacteriales</taxon>
        <taxon>Flavobacteriaceae</taxon>
        <taxon>Flavobacterium</taxon>
    </lineage>
</organism>
<dbReference type="Proteomes" id="UP000220828">
    <property type="component" value="Unassembled WGS sequence"/>
</dbReference>
<reference evidence="3 5" key="2">
    <citation type="submission" date="2019-06" db="EMBL/GenBank/DDBJ databases">
        <title>Genomic Encyclopedia of Archaeal and Bacterial Type Strains, Phase II (KMG-II): from individual species to whole genera.</title>
        <authorList>
            <person name="Goeker M."/>
        </authorList>
    </citation>
    <scope>NUCLEOTIDE SEQUENCE [LARGE SCALE GENOMIC DNA]</scope>
    <source>
        <strain evidence="3 5">DSM 24789</strain>
    </source>
</reference>
<proteinExistence type="predicted"/>
<gene>
    <name evidence="2" type="ORF">B0A77_00935</name>
    <name evidence="3" type="ORF">BC670_3029</name>
</gene>
<evidence type="ECO:0000313" key="3">
    <source>
        <dbReference type="EMBL" id="TQM42006.1"/>
    </source>
</evidence>
<name>A0A2H3KLW8_9FLAO</name>
<evidence type="ECO:0000313" key="5">
    <source>
        <dbReference type="Proteomes" id="UP000320773"/>
    </source>
</evidence>
<evidence type="ECO:0008006" key="6">
    <source>
        <dbReference type="Google" id="ProtNLM"/>
    </source>
</evidence>
<dbReference type="OrthoDB" id="8536728at2"/>
<dbReference type="EMBL" id="PCMW01000007">
    <property type="protein sequence ID" value="PDS26812.1"/>
    <property type="molecule type" value="Genomic_DNA"/>
</dbReference>
<feature type="chain" id="PRO_5036317424" description="Lipoprotein" evidence="1">
    <location>
        <begin position="18"/>
        <end position="150"/>
    </location>
</feature>
<sequence>MKLKFLILFFVILLQFACKTTTNQMVQKQKEGLWVEYDTLDVVYKTIGKYQQNNQIGTWKYYRNNKLIRKEKYYKDTCKTKFYHPNGKLQKKGYTTFEVKDHLNHWYYFGKWQYYDKNRHYLHSKYYYKGKPSDSAFTDYQENEMRFSTH</sequence>
<comment type="caution">
    <text evidence="2">The sequence shown here is derived from an EMBL/GenBank/DDBJ whole genome shotgun (WGS) entry which is preliminary data.</text>
</comment>
<feature type="signal peptide" evidence="1">
    <location>
        <begin position="1"/>
        <end position="17"/>
    </location>
</feature>
<dbReference type="Gene3D" id="3.90.930.1">
    <property type="match status" value="1"/>
</dbReference>
<evidence type="ECO:0000313" key="4">
    <source>
        <dbReference type="Proteomes" id="UP000220828"/>
    </source>
</evidence>
<dbReference type="AlphaFoldDB" id="A0A2H3KLW8"/>
<protein>
    <recommendedName>
        <fullName evidence="6">Lipoprotein</fullName>
    </recommendedName>
</protein>
<evidence type="ECO:0000256" key="1">
    <source>
        <dbReference type="SAM" id="SignalP"/>
    </source>
</evidence>
<keyword evidence="1" id="KW-0732">Signal</keyword>
<dbReference type="EMBL" id="VFPJ01000001">
    <property type="protein sequence ID" value="TQM42006.1"/>
    <property type="molecule type" value="Genomic_DNA"/>
</dbReference>
<dbReference type="Proteomes" id="UP000320773">
    <property type="component" value="Unassembled WGS sequence"/>
</dbReference>
<reference evidence="2 4" key="1">
    <citation type="submission" date="2017-09" db="EMBL/GenBank/DDBJ databases">
        <title>Whole genomes of Flavobacteriaceae.</title>
        <authorList>
            <person name="Stine C."/>
            <person name="Li C."/>
            <person name="Tadesse D."/>
        </authorList>
    </citation>
    <scope>NUCLEOTIDE SEQUENCE [LARGE SCALE GENOMIC DNA]</scope>
    <source>
        <strain evidence="2 4">ATCC 35036</strain>
    </source>
</reference>
<evidence type="ECO:0000313" key="2">
    <source>
        <dbReference type="EMBL" id="PDS26812.1"/>
    </source>
</evidence>
<accession>A0A2H3KLW8</accession>